<evidence type="ECO:0000313" key="3">
    <source>
        <dbReference type="Proteomes" id="UP000182719"/>
    </source>
</evidence>
<dbReference type="Proteomes" id="UP000182719">
    <property type="component" value="Unassembled WGS sequence"/>
</dbReference>
<gene>
    <name evidence="2" type="ORF">SAMN05444354_104252</name>
</gene>
<keyword evidence="3" id="KW-1185">Reference proteome</keyword>
<evidence type="ECO:0000256" key="1">
    <source>
        <dbReference type="SAM" id="MobiDB-lite"/>
    </source>
</evidence>
<proteinExistence type="predicted"/>
<dbReference type="OrthoDB" id="5381132at2"/>
<dbReference type="EMBL" id="FOAP01000004">
    <property type="protein sequence ID" value="SEL19892.1"/>
    <property type="molecule type" value="Genomic_DNA"/>
</dbReference>
<evidence type="ECO:0000313" key="2">
    <source>
        <dbReference type="EMBL" id="SEL19892.1"/>
    </source>
</evidence>
<organism evidence="2 3">
    <name type="scientific">Stigmatella aurantiaca</name>
    <dbReference type="NCBI Taxonomy" id="41"/>
    <lineage>
        <taxon>Bacteria</taxon>
        <taxon>Pseudomonadati</taxon>
        <taxon>Myxococcota</taxon>
        <taxon>Myxococcia</taxon>
        <taxon>Myxococcales</taxon>
        <taxon>Cystobacterineae</taxon>
        <taxon>Archangiaceae</taxon>
        <taxon>Stigmatella</taxon>
    </lineage>
</organism>
<sequence length="375" mass="38581">MVVALIVFGRMWWATHPPKPPEEAQAPGSGAKIPQAGAPASPSLPQGPSNGLLPACNTLDRALLGAVASPEEAPPLAEAQKQLTQCPEPPVRACELGHALDARAPLSGPYPGLRGLLETLCTQCPGPRNPCASLFSRGLQGALVSGNVASPEALRWNLEHAGPGTGLACAELGRFVFLPAALTQGAVLPVHPSLRDTLAPLCVPGGHLPPALVSAVVIQQGAQAGALAGLATQATGPGTPQAPAKLQGAEAASHAFDGKERSGVDLGNGVFGKSWETDGALRAQFEPPLTQLVSVRVRAQGPGALRAIVRTPAEAGLKDPERGTWFVNPTACTFKGTGKWETCALKVPLLDVEALSVFPGAERISLYEVEAHGTR</sequence>
<protein>
    <submittedName>
        <fullName evidence="2">Uncharacterized protein</fullName>
    </submittedName>
</protein>
<reference evidence="3" key="1">
    <citation type="submission" date="2016-10" db="EMBL/GenBank/DDBJ databases">
        <authorList>
            <person name="Varghese N."/>
            <person name="Submissions S."/>
        </authorList>
    </citation>
    <scope>NUCLEOTIDE SEQUENCE [LARGE SCALE GENOMIC DNA]</scope>
    <source>
        <strain evidence="3">DSM 17044</strain>
    </source>
</reference>
<feature type="region of interest" description="Disordered" evidence="1">
    <location>
        <begin position="17"/>
        <end position="52"/>
    </location>
</feature>
<name>A0A1H7N8G9_STIAU</name>
<accession>A0A1H7N8G9</accession>
<dbReference type="AlphaFoldDB" id="A0A1H7N8G9"/>